<feature type="transmembrane region" description="Helical" evidence="11">
    <location>
        <begin position="723"/>
        <end position="743"/>
    </location>
</feature>
<evidence type="ECO:0000256" key="1">
    <source>
        <dbReference type="ARBA" id="ARBA00004141"/>
    </source>
</evidence>
<evidence type="ECO:0000256" key="11">
    <source>
        <dbReference type="SAM" id="Phobius"/>
    </source>
</evidence>
<dbReference type="Gene3D" id="1.20.58.340">
    <property type="entry name" value="Magnesium transport protein CorA, transmembrane region"/>
    <property type="match status" value="2"/>
</dbReference>
<evidence type="ECO:0000256" key="2">
    <source>
        <dbReference type="ARBA" id="ARBA00007535"/>
    </source>
</evidence>
<dbReference type="Pfam" id="PF22099">
    <property type="entry name" value="MRS2-like"/>
    <property type="match status" value="1"/>
</dbReference>
<dbReference type="PANTHER" id="PTHR13890:SF0">
    <property type="entry name" value="MAGNESIUM TRANSPORTER MRS2 HOMOLOG, MITOCHONDRIAL"/>
    <property type="match status" value="1"/>
</dbReference>
<dbReference type="PANTHER" id="PTHR13890">
    <property type="entry name" value="RNA SPLICING PROTEIN MRS2, MITOCHONDRIAL"/>
    <property type="match status" value="1"/>
</dbReference>
<feature type="compositionally biased region" description="Basic and acidic residues" evidence="10">
    <location>
        <begin position="562"/>
        <end position="572"/>
    </location>
</feature>
<feature type="compositionally biased region" description="Low complexity" evidence="10">
    <location>
        <begin position="455"/>
        <end position="467"/>
    </location>
</feature>
<proteinExistence type="inferred from homology"/>
<dbReference type="Pfam" id="PF01544">
    <property type="entry name" value="CorA"/>
    <property type="match status" value="1"/>
</dbReference>
<evidence type="ECO:0000256" key="5">
    <source>
        <dbReference type="ARBA" id="ARBA00022842"/>
    </source>
</evidence>
<feature type="compositionally biased region" description="Basic and acidic residues" evidence="10">
    <location>
        <begin position="590"/>
        <end position="624"/>
    </location>
</feature>
<dbReference type="AlphaFoldDB" id="A0A383WJN6"/>
<keyword evidence="9 11" id="KW-0472">Membrane</keyword>
<sequence>MQIGYSGPGPGLLGSSWQRRVHHPLQCRPCPVAPRQLCIPKSVGPRSGGNSINWASWALSSLLLGRISTAGASAEQQHSQQQHRQRSAATSNHNVASVDSQPGPAALVGASAKQLLQTAVHSLDMFEPRESYTLESLQTVDEQGMDSLEEMGQTGTLATAHIVKANYEVLRLDEAGAVRRLRIKRRDLLREHGLQPRDLRRIDPTIDFTKTSPSITIKEDVLLLNLGGIRAIVTADKALLFEPASGNTRKLLDTLVPRLQASAGQRLLAKQQAAAAAAAGSQGSRDGHESELYRREAYPTNWQARQAGARAPPFELEVLEGVLMVATGRLDAEVLSVTRRVGELLQKLPRDINPVNLEELRRIKQTLVELENKADTLREMLEQIMDDEDELRELNLSSRPRREERRKQRERDRMERQLTRAREEMEQTRRNSSLDDEQRRNSSSSSGDGGGGSNGSSSSSSSGMQPGSPGGGSSSSSRGSSSSSSSSWPSGPGVQRGPGSLPWPLLAGPYQTAAGRYSPSSSPPGTPGRSSPSSSSSSSSRLLGPHAFAGPATTAAEANATARRERLAELYAKHGLRRGPGGMIVPPPGGRDKQQREDDQRWREEGRFESRERDRDRDRDREGTGDPEDDFQDAQDALEELAEQEEEEEELEELWQDALEELAEQEEEEEELEEVEDLLEYYLQRASATQSEAERLLEGARDLEESIGVSLSARRYEVNRLELMLSMGSFAAALGAMIAGIFGMNMRSTLEASFWGFWGVTGAIIIGCGYVFVAIMRYTQKKRIL</sequence>
<keyword evidence="8" id="KW-0406">Ion transport</keyword>
<evidence type="ECO:0000313" key="12">
    <source>
        <dbReference type="EMBL" id="SZX77379.1"/>
    </source>
</evidence>
<dbReference type="InterPro" id="IPR039204">
    <property type="entry name" value="MRS2-like"/>
</dbReference>
<organism evidence="12 13">
    <name type="scientific">Tetradesmus obliquus</name>
    <name type="common">Green alga</name>
    <name type="synonym">Acutodesmus obliquus</name>
    <dbReference type="NCBI Taxonomy" id="3088"/>
    <lineage>
        <taxon>Eukaryota</taxon>
        <taxon>Viridiplantae</taxon>
        <taxon>Chlorophyta</taxon>
        <taxon>core chlorophytes</taxon>
        <taxon>Chlorophyceae</taxon>
        <taxon>CS clade</taxon>
        <taxon>Sphaeropleales</taxon>
        <taxon>Scenedesmaceae</taxon>
        <taxon>Tetradesmus</taxon>
    </lineage>
</organism>
<feature type="compositionally biased region" description="Basic and acidic residues" evidence="10">
    <location>
        <begin position="400"/>
        <end position="440"/>
    </location>
</feature>
<keyword evidence="13" id="KW-1185">Reference proteome</keyword>
<evidence type="ECO:0000256" key="7">
    <source>
        <dbReference type="ARBA" id="ARBA00022989"/>
    </source>
</evidence>
<evidence type="ECO:0000256" key="6">
    <source>
        <dbReference type="ARBA" id="ARBA00022946"/>
    </source>
</evidence>
<evidence type="ECO:0000256" key="8">
    <source>
        <dbReference type="ARBA" id="ARBA00023065"/>
    </source>
</evidence>
<comment type="similarity">
    <text evidence="2">Belongs to the CorA metal ion transporter (MIT) (TC 1.A.35.5) family.</text>
</comment>
<dbReference type="CDD" id="cd12823">
    <property type="entry name" value="Mrs2_Mfm1p-like"/>
    <property type="match status" value="1"/>
</dbReference>
<evidence type="ECO:0000256" key="4">
    <source>
        <dbReference type="ARBA" id="ARBA00022692"/>
    </source>
</evidence>
<dbReference type="Gene3D" id="2.40.128.330">
    <property type="match status" value="1"/>
</dbReference>
<feature type="region of interest" description="Disordered" evidence="10">
    <location>
        <begin position="73"/>
        <end position="104"/>
    </location>
</feature>
<keyword evidence="7 11" id="KW-1133">Transmembrane helix</keyword>
<keyword evidence="6" id="KW-0809">Transit peptide</keyword>
<evidence type="ECO:0000256" key="10">
    <source>
        <dbReference type="SAM" id="MobiDB-lite"/>
    </source>
</evidence>
<comment type="subcellular location">
    <subcellularLocation>
        <location evidence="1">Membrane</location>
        <topology evidence="1">Multi-pass membrane protein</topology>
    </subcellularLocation>
</comment>
<dbReference type="InterPro" id="IPR002523">
    <property type="entry name" value="MgTranspt_CorA/ZnTranspt_ZntB"/>
</dbReference>
<dbReference type="GO" id="GO:0015095">
    <property type="term" value="F:magnesium ion transmembrane transporter activity"/>
    <property type="evidence" value="ECO:0007669"/>
    <property type="project" value="UniProtKB-ARBA"/>
</dbReference>
<feature type="compositionally biased region" description="Polar residues" evidence="10">
    <location>
        <begin position="90"/>
        <end position="100"/>
    </location>
</feature>
<name>A0A383WJN6_TETOB</name>
<protein>
    <recommendedName>
        <fullName evidence="14">Magnesium transporter</fullName>
    </recommendedName>
</protein>
<keyword evidence="4 11" id="KW-0812">Transmembrane</keyword>
<evidence type="ECO:0000256" key="3">
    <source>
        <dbReference type="ARBA" id="ARBA00022448"/>
    </source>
</evidence>
<dbReference type="Proteomes" id="UP000256970">
    <property type="component" value="Unassembled WGS sequence"/>
</dbReference>
<feature type="compositionally biased region" description="Low complexity" evidence="10">
    <location>
        <begin position="527"/>
        <end position="561"/>
    </location>
</feature>
<keyword evidence="3" id="KW-0813">Transport</keyword>
<evidence type="ECO:0000313" key="13">
    <source>
        <dbReference type="Proteomes" id="UP000256970"/>
    </source>
</evidence>
<dbReference type="GO" id="GO:0016020">
    <property type="term" value="C:membrane"/>
    <property type="evidence" value="ECO:0007669"/>
    <property type="project" value="UniProtKB-SubCell"/>
</dbReference>
<reference evidence="12 13" key="1">
    <citation type="submission" date="2016-10" db="EMBL/GenBank/DDBJ databases">
        <authorList>
            <person name="Cai Z."/>
        </authorList>
    </citation>
    <scope>NUCLEOTIDE SEQUENCE [LARGE SCALE GENOMIC DNA]</scope>
</reference>
<accession>A0A383WJN6</accession>
<feature type="region of interest" description="Disordered" evidence="10">
    <location>
        <begin position="395"/>
        <end position="632"/>
    </location>
</feature>
<evidence type="ECO:0000256" key="9">
    <source>
        <dbReference type="ARBA" id="ARBA00023136"/>
    </source>
</evidence>
<dbReference type="EMBL" id="FNXT01001283">
    <property type="protein sequence ID" value="SZX77379.1"/>
    <property type="molecule type" value="Genomic_DNA"/>
</dbReference>
<evidence type="ECO:0008006" key="14">
    <source>
        <dbReference type="Google" id="ProtNLM"/>
    </source>
</evidence>
<feature type="transmembrane region" description="Helical" evidence="11">
    <location>
        <begin position="755"/>
        <end position="775"/>
    </location>
</feature>
<gene>
    <name evidence="12" type="ORF">BQ4739_LOCUS17733</name>
</gene>
<keyword evidence="5" id="KW-0460">Magnesium</keyword>
<feature type="compositionally biased region" description="Low complexity" evidence="10">
    <location>
        <begin position="474"/>
        <end position="493"/>
    </location>
</feature>